<dbReference type="PROSITE" id="PS00107">
    <property type="entry name" value="PROTEIN_KINASE_ATP"/>
    <property type="match status" value="1"/>
</dbReference>
<dbReference type="PANTHER" id="PTHR24058">
    <property type="entry name" value="DUAL SPECIFICITY PROTEIN KINASE"/>
    <property type="match status" value="1"/>
</dbReference>
<dbReference type="InterPro" id="IPR050494">
    <property type="entry name" value="Ser_Thr_dual-spec_kinase"/>
</dbReference>
<keyword evidence="10" id="KW-1185">Reference proteome</keyword>
<dbReference type="RefSeq" id="XP_024571810.1">
    <property type="nucleotide sequence ID" value="XM_024724214.1"/>
</dbReference>
<evidence type="ECO:0000256" key="3">
    <source>
        <dbReference type="ARBA" id="ARBA00022741"/>
    </source>
</evidence>
<evidence type="ECO:0000313" key="10">
    <source>
        <dbReference type="Proteomes" id="UP000054928"/>
    </source>
</evidence>
<sequence>MLPTLVEGQTLLHNGRYRFLRRIGSGTFAVIIRALDVQQQCHVAIKCMRQQEFNALGEHEASTLRRINEVDFHASCAVVRLIETFKEQGLFCLVLELLGPPVLNVECWGPWRQAPEAVRAPDWTIKLFKRDRKLVSDAMTIQSPDTQYKEKMCSVFSTAQPLTLTEIRQMAVHLCGALAFLHDQGLIHADVKPENVVRTSAKAHMLSSSLLLPCSSPVKFIDFGNCLDSSELAAHTAECKSGGFDVQTVTYRAPEVAAGLLLCPAMDMWSLGCLLIECVSGKPLFMLSALETSAHKRMDVTKHENDHLLNQIECIVMHGIPLETACAPYQSAERYKKKTKIAVNNSVSTLLQARLEAAAPEANQFQDFIFSLLDVNPCTRITAKRALCHPFLQAFFPFKTVFGQMNDGQDDRSGAAILYTTTACTNCKEKRSRSHETEVQGKSVPVRKKKSAMRAVLARNKDLRQVLKQIPRDVPSHFSLSPR</sequence>
<dbReference type="EMBL" id="CCYD01000041">
    <property type="protein sequence ID" value="CEG35441.1"/>
    <property type="molecule type" value="Genomic_DNA"/>
</dbReference>
<evidence type="ECO:0000259" key="8">
    <source>
        <dbReference type="PROSITE" id="PS50011"/>
    </source>
</evidence>
<evidence type="ECO:0000256" key="7">
    <source>
        <dbReference type="SAM" id="MobiDB-lite"/>
    </source>
</evidence>
<dbReference type="OMA" id="FAVIMRC"/>
<keyword evidence="2" id="KW-0808">Transferase</keyword>
<dbReference type="InterPro" id="IPR011009">
    <property type="entry name" value="Kinase-like_dom_sf"/>
</dbReference>
<dbReference type="PROSITE" id="PS50011">
    <property type="entry name" value="PROTEIN_KINASE_DOM"/>
    <property type="match status" value="1"/>
</dbReference>
<dbReference type="SMART" id="SM00220">
    <property type="entry name" value="S_TKc"/>
    <property type="match status" value="1"/>
</dbReference>
<dbReference type="Gene3D" id="3.30.200.20">
    <property type="entry name" value="Phosphorylase Kinase, domain 1"/>
    <property type="match status" value="1"/>
</dbReference>
<feature type="region of interest" description="Disordered" evidence="7">
    <location>
        <begin position="432"/>
        <end position="451"/>
    </location>
</feature>
<evidence type="ECO:0000256" key="2">
    <source>
        <dbReference type="ARBA" id="ARBA00022679"/>
    </source>
</evidence>
<organism evidence="9 10">
    <name type="scientific">Plasmopara halstedii</name>
    <name type="common">Downy mildew of sunflower</name>
    <dbReference type="NCBI Taxonomy" id="4781"/>
    <lineage>
        <taxon>Eukaryota</taxon>
        <taxon>Sar</taxon>
        <taxon>Stramenopiles</taxon>
        <taxon>Oomycota</taxon>
        <taxon>Peronosporomycetes</taxon>
        <taxon>Peronosporales</taxon>
        <taxon>Peronosporaceae</taxon>
        <taxon>Plasmopara</taxon>
    </lineage>
</organism>
<evidence type="ECO:0000256" key="1">
    <source>
        <dbReference type="ARBA" id="ARBA00022527"/>
    </source>
</evidence>
<evidence type="ECO:0000256" key="6">
    <source>
        <dbReference type="PROSITE-ProRule" id="PRU10141"/>
    </source>
</evidence>
<dbReference type="GO" id="GO:0005524">
    <property type="term" value="F:ATP binding"/>
    <property type="evidence" value="ECO:0007669"/>
    <property type="project" value="UniProtKB-UniRule"/>
</dbReference>
<feature type="domain" description="Protein kinase" evidence="8">
    <location>
        <begin position="17"/>
        <end position="392"/>
    </location>
</feature>
<dbReference type="GeneID" id="36404617"/>
<name>A0A0P1A4Q1_PLAHL</name>
<evidence type="ECO:0000256" key="4">
    <source>
        <dbReference type="ARBA" id="ARBA00022777"/>
    </source>
</evidence>
<keyword evidence="4 9" id="KW-0418">Kinase</keyword>
<dbReference type="SUPFAM" id="SSF56112">
    <property type="entry name" value="Protein kinase-like (PK-like)"/>
    <property type="match status" value="1"/>
</dbReference>
<dbReference type="GO" id="GO:0004674">
    <property type="term" value="F:protein serine/threonine kinase activity"/>
    <property type="evidence" value="ECO:0007669"/>
    <property type="project" value="UniProtKB-KW"/>
</dbReference>
<evidence type="ECO:0000256" key="5">
    <source>
        <dbReference type="ARBA" id="ARBA00022840"/>
    </source>
</evidence>
<dbReference type="PANTHER" id="PTHR24058:SF130">
    <property type="entry name" value="SERINE_THREONINE PROTEIN KINASES-RELATED"/>
    <property type="match status" value="1"/>
</dbReference>
<feature type="binding site" evidence="6">
    <location>
        <position position="46"/>
    </location>
    <ligand>
        <name>ATP</name>
        <dbReference type="ChEBI" id="CHEBI:30616"/>
    </ligand>
</feature>
<proteinExistence type="predicted"/>
<keyword evidence="5 6" id="KW-0067">ATP-binding</keyword>
<dbReference type="Proteomes" id="UP000054928">
    <property type="component" value="Unassembled WGS sequence"/>
</dbReference>
<protein>
    <submittedName>
        <fullName evidence="9">Cmgc protein kinase</fullName>
    </submittedName>
</protein>
<dbReference type="InterPro" id="IPR000719">
    <property type="entry name" value="Prot_kinase_dom"/>
</dbReference>
<dbReference type="Gene3D" id="1.10.510.10">
    <property type="entry name" value="Transferase(Phosphotransferase) domain 1"/>
    <property type="match status" value="1"/>
</dbReference>
<accession>A0A0P1A4Q1</accession>
<dbReference type="STRING" id="4781.A0A0P1A4Q1"/>
<evidence type="ECO:0000313" key="9">
    <source>
        <dbReference type="EMBL" id="CEG35441.1"/>
    </source>
</evidence>
<dbReference type="Pfam" id="PF00069">
    <property type="entry name" value="Pkinase"/>
    <property type="match status" value="1"/>
</dbReference>
<dbReference type="OrthoDB" id="9332038at2759"/>
<reference evidence="10" key="1">
    <citation type="submission" date="2014-09" db="EMBL/GenBank/DDBJ databases">
        <authorList>
            <person name="Sharma Rahul"/>
            <person name="Thines Marco"/>
        </authorList>
    </citation>
    <scope>NUCLEOTIDE SEQUENCE [LARGE SCALE GENOMIC DNA]</scope>
</reference>
<keyword evidence="1" id="KW-0723">Serine/threonine-protein kinase</keyword>
<dbReference type="InterPro" id="IPR017441">
    <property type="entry name" value="Protein_kinase_ATP_BS"/>
</dbReference>
<keyword evidence="3 6" id="KW-0547">Nucleotide-binding</keyword>
<dbReference type="AlphaFoldDB" id="A0A0P1A4Q1"/>